<name>A0AA36CCR8_9BILA</name>
<evidence type="ECO:0000313" key="2">
    <source>
        <dbReference type="Proteomes" id="UP001177023"/>
    </source>
</evidence>
<organism evidence="1 2">
    <name type="scientific">Mesorhabditis spiculigera</name>
    <dbReference type="NCBI Taxonomy" id="96644"/>
    <lineage>
        <taxon>Eukaryota</taxon>
        <taxon>Metazoa</taxon>
        <taxon>Ecdysozoa</taxon>
        <taxon>Nematoda</taxon>
        <taxon>Chromadorea</taxon>
        <taxon>Rhabditida</taxon>
        <taxon>Rhabditina</taxon>
        <taxon>Rhabditomorpha</taxon>
        <taxon>Rhabditoidea</taxon>
        <taxon>Rhabditidae</taxon>
        <taxon>Mesorhabditinae</taxon>
        <taxon>Mesorhabditis</taxon>
    </lineage>
</organism>
<reference evidence="1" key="1">
    <citation type="submission" date="2023-06" db="EMBL/GenBank/DDBJ databases">
        <authorList>
            <person name="Delattre M."/>
        </authorList>
    </citation>
    <scope>NUCLEOTIDE SEQUENCE</scope>
    <source>
        <strain evidence="1">AF72</strain>
    </source>
</reference>
<evidence type="ECO:0000313" key="1">
    <source>
        <dbReference type="EMBL" id="CAJ0565775.1"/>
    </source>
</evidence>
<proteinExistence type="predicted"/>
<dbReference type="EMBL" id="CATQJA010001100">
    <property type="protein sequence ID" value="CAJ0565775.1"/>
    <property type="molecule type" value="Genomic_DNA"/>
</dbReference>
<protein>
    <submittedName>
        <fullName evidence="1">Uncharacterized protein</fullName>
    </submittedName>
</protein>
<dbReference type="Proteomes" id="UP001177023">
    <property type="component" value="Unassembled WGS sequence"/>
</dbReference>
<comment type="caution">
    <text evidence="1">The sequence shown here is derived from an EMBL/GenBank/DDBJ whole genome shotgun (WGS) entry which is preliminary data.</text>
</comment>
<feature type="non-terminal residue" evidence="1">
    <location>
        <position position="94"/>
    </location>
</feature>
<dbReference type="AlphaFoldDB" id="A0AA36CCR8"/>
<gene>
    <name evidence="1" type="ORF">MSPICULIGERA_LOCUS4405</name>
</gene>
<keyword evidence="2" id="KW-1185">Reference proteome</keyword>
<sequence length="94" mass="10784">MTRLLCPVLLPCFLMGINTKIFSSSGECPTSGGRWSCIGTGCTCVLENSRHRLVTLQKPDLMDRPRRVVQQMWMPFPDDRQGFVSWLSEYSERK</sequence>
<accession>A0AA36CCR8</accession>